<dbReference type="Pfam" id="PF03374">
    <property type="entry name" value="ANT"/>
    <property type="match status" value="1"/>
</dbReference>
<evidence type="ECO:0000259" key="2">
    <source>
        <dbReference type="Pfam" id="PF08346"/>
    </source>
</evidence>
<dbReference type="InterPro" id="IPR005039">
    <property type="entry name" value="Ant_C"/>
</dbReference>
<evidence type="ECO:0000313" key="4">
    <source>
        <dbReference type="Proteomes" id="UP000053681"/>
    </source>
</evidence>
<feature type="domain" description="AntA/AntB antirepressor" evidence="2">
    <location>
        <begin position="24"/>
        <end position="90"/>
    </location>
</feature>
<dbReference type="PANTHER" id="PTHR36180:SF1">
    <property type="entry name" value="ANTA_ANTB ANTIREPRESSOR DOMAIN-CONTAINING PROTEIN"/>
    <property type="match status" value="1"/>
</dbReference>
<dbReference type="EMBL" id="LNQP01000001">
    <property type="protein sequence ID" value="KSU89825.1"/>
    <property type="molecule type" value="Genomic_DNA"/>
</dbReference>
<comment type="caution">
    <text evidence="3">The sequence shown here is derived from an EMBL/GenBank/DDBJ whole genome shotgun (WGS) entry which is preliminary data.</text>
</comment>
<dbReference type="AlphaFoldDB" id="A0A0V8JS78"/>
<evidence type="ECO:0008006" key="5">
    <source>
        <dbReference type="Google" id="ProtNLM"/>
    </source>
</evidence>
<dbReference type="Pfam" id="PF08346">
    <property type="entry name" value="AntA"/>
    <property type="match status" value="1"/>
</dbReference>
<keyword evidence="4" id="KW-1185">Reference proteome</keyword>
<proteinExistence type="predicted"/>
<dbReference type="InterPro" id="IPR013557">
    <property type="entry name" value="AntA/B_antirep"/>
</dbReference>
<reference evidence="3 4" key="1">
    <citation type="submission" date="2015-11" db="EMBL/GenBank/DDBJ databases">
        <title>Bacillus caseinolyticus sp nov.</title>
        <authorList>
            <person name="Dastager S.G."/>
            <person name="Mawlankar R."/>
        </authorList>
    </citation>
    <scope>NUCLEOTIDE SEQUENCE [LARGE SCALE GENOMIC DNA]</scope>
    <source>
        <strain evidence="3 4">SGD-V-76</strain>
    </source>
</reference>
<evidence type="ECO:0000259" key="1">
    <source>
        <dbReference type="Pfam" id="PF03374"/>
    </source>
</evidence>
<evidence type="ECO:0000313" key="3">
    <source>
        <dbReference type="EMBL" id="KSU89825.1"/>
    </source>
</evidence>
<dbReference type="RefSeq" id="WP_025907121.1">
    <property type="nucleotide sequence ID" value="NZ_KQ758627.1"/>
</dbReference>
<dbReference type="GO" id="GO:0003677">
    <property type="term" value="F:DNA binding"/>
    <property type="evidence" value="ECO:0007669"/>
    <property type="project" value="InterPro"/>
</dbReference>
<accession>A0A0V8JS78</accession>
<dbReference type="PANTHER" id="PTHR36180">
    <property type="entry name" value="DNA-BINDING PROTEIN-RELATED-RELATED"/>
    <property type="match status" value="1"/>
</dbReference>
<organism evidence="3 4">
    <name type="scientific">Priestia veravalensis</name>
    <dbReference type="NCBI Taxonomy" id="1414648"/>
    <lineage>
        <taxon>Bacteria</taxon>
        <taxon>Bacillati</taxon>
        <taxon>Bacillota</taxon>
        <taxon>Bacilli</taxon>
        <taxon>Bacillales</taxon>
        <taxon>Bacillaceae</taxon>
        <taxon>Priestia</taxon>
    </lineage>
</organism>
<gene>
    <name evidence="3" type="ORF">AS180_00200</name>
</gene>
<dbReference type="Proteomes" id="UP000053681">
    <property type="component" value="Unassembled WGS sequence"/>
</dbReference>
<name>A0A0V8JS78_9BACI</name>
<sequence>MNKSTIIANDMLPVYQTEAGETVVDARELHAVLMIGKDFTTWIKDRIEKYGFVEGEDFSPVLGESVGGRPRTEYILTLDTAKEIAMVQHNEMGRVVRKYFIEVEKRFKQLHVPSYMIDDPIKRAEQWILEQKQKQLVETKNLMLEQQLAETAPKVTYYDQILQSDSVINISQIAKDYGLSGKKLNQILKQEGVQYKLGEQWLLYSKYQDKGYTKSHTTNYRDSSDELKTKLHTKWTQKGRLFIHTVLAKCGIEALMDRDIKKAN</sequence>
<protein>
    <recommendedName>
        <fullName evidence="5">Phage antirepressor Ant</fullName>
    </recommendedName>
</protein>
<feature type="domain" description="Antirepressor protein C-terminal" evidence="1">
    <location>
        <begin position="145"/>
        <end position="248"/>
    </location>
</feature>